<evidence type="ECO:0000313" key="2">
    <source>
        <dbReference type="Proteomes" id="UP000887013"/>
    </source>
</evidence>
<sequence>MQRETSGHCRLLEDIGASRFVDSDLISLKPRLCCGEKARGCFRVFNSFLGAEELRRRAGRPYPVLGLSWISIRCPTLIDFWRRTTLSRPVSPLQACRVLLGKKSSMIPPRTNIPTFLMSTWLRPPQAWLPGSSETIGRLTLLTNCLAWLTNGRLWRYSPSTLHPTIFSRRTTTPVSAIGILSIAPARGACS</sequence>
<proteinExistence type="predicted"/>
<dbReference type="AlphaFoldDB" id="A0A8X6T8N6"/>
<dbReference type="EMBL" id="BMAW01003601">
    <property type="protein sequence ID" value="GFS84480.1"/>
    <property type="molecule type" value="Genomic_DNA"/>
</dbReference>
<accession>A0A8X6T8N6</accession>
<reference evidence="1" key="1">
    <citation type="submission" date="2020-08" db="EMBL/GenBank/DDBJ databases">
        <title>Multicomponent nature underlies the extraordinary mechanical properties of spider dragline silk.</title>
        <authorList>
            <person name="Kono N."/>
            <person name="Nakamura H."/>
            <person name="Mori M."/>
            <person name="Yoshida Y."/>
            <person name="Ohtoshi R."/>
            <person name="Malay A.D."/>
            <person name="Moran D.A.P."/>
            <person name="Tomita M."/>
            <person name="Numata K."/>
            <person name="Arakawa K."/>
        </authorList>
    </citation>
    <scope>NUCLEOTIDE SEQUENCE</scope>
</reference>
<dbReference type="Proteomes" id="UP000887013">
    <property type="component" value="Unassembled WGS sequence"/>
</dbReference>
<protein>
    <submittedName>
        <fullName evidence="1">Uncharacterized protein</fullName>
    </submittedName>
</protein>
<gene>
    <name evidence="1" type="ORF">NPIL_576361</name>
</gene>
<evidence type="ECO:0000313" key="1">
    <source>
        <dbReference type="EMBL" id="GFS84480.1"/>
    </source>
</evidence>
<comment type="caution">
    <text evidence="1">The sequence shown here is derived from an EMBL/GenBank/DDBJ whole genome shotgun (WGS) entry which is preliminary data.</text>
</comment>
<organism evidence="1 2">
    <name type="scientific">Nephila pilipes</name>
    <name type="common">Giant wood spider</name>
    <name type="synonym">Nephila maculata</name>
    <dbReference type="NCBI Taxonomy" id="299642"/>
    <lineage>
        <taxon>Eukaryota</taxon>
        <taxon>Metazoa</taxon>
        <taxon>Ecdysozoa</taxon>
        <taxon>Arthropoda</taxon>
        <taxon>Chelicerata</taxon>
        <taxon>Arachnida</taxon>
        <taxon>Araneae</taxon>
        <taxon>Araneomorphae</taxon>
        <taxon>Entelegynae</taxon>
        <taxon>Araneoidea</taxon>
        <taxon>Nephilidae</taxon>
        <taxon>Nephila</taxon>
    </lineage>
</organism>
<keyword evidence="2" id="KW-1185">Reference proteome</keyword>
<name>A0A8X6T8N6_NEPPI</name>